<evidence type="ECO:0000313" key="1">
    <source>
        <dbReference type="EMBL" id="OYR29391.1"/>
    </source>
</evidence>
<comment type="caution">
    <text evidence="1">The sequence shown here is derived from an EMBL/GenBank/DDBJ whole genome shotgun (WGS) entry which is preliminary data.</text>
</comment>
<proteinExistence type="predicted"/>
<dbReference type="EMBL" id="NNRM01000008">
    <property type="protein sequence ID" value="OYR29391.1"/>
    <property type="molecule type" value="Genomic_DNA"/>
</dbReference>
<sequence length="40" mass="4605">MIALLDMTVSAPFQLVCSVITLEQRHMLLKITQKFEEQTP</sequence>
<name>A0A256GS29_9HYPH</name>
<keyword evidence="2" id="KW-1185">Reference proteome</keyword>
<dbReference type="Proteomes" id="UP000216188">
    <property type="component" value="Unassembled WGS sequence"/>
</dbReference>
<accession>A0A256GS29</accession>
<evidence type="ECO:0000313" key="2">
    <source>
        <dbReference type="Proteomes" id="UP000216188"/>
    </source>
</evidence>
<organism evidence="1 2">
    <name type="scientific">Brucella pseudogrignonensis</name>
    <dbReference type="NCBI Taxonomy" id="419475"/>
    <lineage>
        <taxon>Bacteria</taxon>
        <taxon>Pseudomonadati</taxon>
        <taxon>Pseudomonadota</taxon>
        <taxon>Alphaproteobacteria</taxon>
        <taxon>Hyphomicrobiales</taxon>
        <taxon>Brucellaceae</taxon>
        <taxon>Brucella/Ochrobactrum group</taxon>
        <taxon>Brucella</taxon>
    </lineage>
</organism>
<reference evidence="1 2" key="1">
    <citation type="submission" date="2017-07" db="EMBL/GenBank/DDBJ databases">
        <title>Phylogenetic study on the rhizospheric bacterium Ochrobactrum sp. A44.</title>
        <authorList>
            <person name="Krzyzanowska D.M."/>
            <person name="Ossowicki A."/>
            <person name="Rajewska M."/>
            <person name="Maciag T."/>
            <person name="Kaczynski Z."/>
            <person name="Czerwicka M."/>
            <person name="Jafra S."/>
        </authorList>
    </citation>
    <scope>NUCLEOTIDE SEQUENCE [LARGE SCALE GENOMIC DNA]</scope>
    <source>
        <strain evidence="1 2">CCUG 30717</strain>
    </source>
</reference>
<dbReference type="AlphaFoldDB" id="A0A256GS29"/>
<gene>
    <name evidence="1" type="ORF">CEV34_0661</name>
</gene>
<protein>
    <submittedName>
        <fullName evidence="1">Uncharacterized protein</fullName>
    </submittedName>
</protein>